<gene>
    <name evidence="1" type="ORF">SAMN04487864_11552</name>
</gene>
<dbReference type="Proteomes" id="UP000198943">
    <property type="component" value="Unassembled WGS sequence"/>
</dbReference>
<keyword evidence="2" id="KW-1185">Reference proteome</keyword>
<name>A0A1G6NR20_9FIRM</name>
<evidence type="ECO:0000313" key="1">
    <source>
        <dbReference type="EMBL" id="SDC70168.1"/>
    </source>
</evidence>
<organism evidence="1 2">
    <name type="scientific">Succiniclasticum ruminis</name>
    <dbReference type="NCBI Taxonomy" id="40841"/>
    <lineage>
        <taxon>Bacteria</taxon>
        <taxon>Bacillati</taxon>
        <taxon>Bacillota</taxon>
        <taxon>Negativicutes</taxon>
        <taxon>Acidaminococcales</taxon>
        <taxon>Acidaminococcaceae</taxon>
        <taxon>Succiniclasticum</taxon>
    </lineage>
</organism>
<sequence>MNYKITNGIGIYAMPCANCRYQKRSLKQDPCYYCHAVVQVGRGYKRVFINFEERTEKNENV</sequence>
<dbReference type="EMBL" id="FMYW01000015">
    <property type="protein sequence ID" value="SDC70168.1"/>
    <property type="molecule type" value="Genomic_DNA"/>
</dbReference>
<evidence type="ECO:0000313" key="2">
    <source>
        <dbReference type="Proteomes" id="UP000198943"/>
    </source>
</evidence>
<dbReference type="AlphaFoldDB" id="A0A1G6NR20"/>
<reference evidence="2" key="1">
    <citation type="submission" date="2016-10" db="EMBL/GenBank/DDBJ databases">
        <authorList>
            <person name="Varghese N."/>
            <person name="Submissions S."/>
        </authorList>
    </citation>
    <scope>NUCLEOTIDE SEQUENCE [LARGE SCALE GENOMIC DNA]</scope>
    <source>
        <strain evidence="2">DSM 11005</strain>
    </source>
</reference>
<accession>A0A1G6NR20</accession>
<protein>
    <submittedName>
        <fullName evidence="1">Uncharacterized protein</fullName>
    </submittedName>
</protein>
<proteinExistence type="predicted"/>